<name>A0A6C2YS63_9BACT</name>
<dbReference type="InterPro" id="IPR032675">
    <property type="entry name" value="LRR_dom_sf"/>
</dbReference>
<dbReference type="EMBL" id="LR586016">
    <property type="protein sequence ID" value="VIP03815.1"/>
    <property type="molecule type" value="Genomic_DNA"/>
</dbReference>
<gene>
    <name evidence="2" type="ORF">GMBLW1_01450</name>
</gene>
<evidence type="ECO:0000313" key="3">
    <source>
        <dbReference type="Proteomes" id="UP000464378"/>
    </source>
</evidence>
<keyword evidence="3" id="KW-1185">Reference proteome</keyword>
<reference evidence="2" key="1">
    <citation type="submission" date="2019-04" db="EMBL/GenBank/DDBJ databases">
        <authorList>
            <consortium name="Science for Life Laboratories"/>
        </authorList>
    </citation>
    <scope>NUCLEOTIDE SEQUENCE</scope>
    <source>
        <strain evidence="2">MBLW1</strain>
    </source>
</reference>
<protein>
    <submittedName>
        <fullName evidence="2">Repeat-companion domain-containing protein:: LRR_6: LRR_6</fullName>
    </submittedName>
</protein>
<dbReference type="SUPFAM" id="SSF52047">
    <property type="entry name" value="RNI-like"/>
    <property type="match status" value="1"/>
</dbReference>
<dbReference type="Pfam" id="PF13516">
    <property type="entry name" value="LRR_6"/>
    <property type="match status" value="2"/>
</dbReference>
<feature type="region of interest" description="Disordered" evidence="1">
    <location>
        <begin position="51"/>
        <end position="70"/>
    </location>
</feature>
<dbReference type="Gene3D" id="3.80.10.10">
    <property type="entry name" value="Ribonuclease Inhibitor"/>
    <property type="match status" value="1"/>
</dbReference>
<accession>A0A6C2YS63</accession>
<evidence type="ECO:0000313" key="2">
    <source>
        <dbReference type="EMBL" id="VIP03815.1"/>
    </source>
</evidence>
<evidence type="ECO:0000256" key="1">
    <source>
        <dbReference type="SAM" id="MobiDB-lite"/>
    </source>
</evidence>
<dbReference type="Proteomes" id="UP000464378">
    <property type="component" value="Chromosome"/>
</dbReference>
<proteinExistence type="predicted"/>
<dbReference type="InterPro" id="IPR001611">
    <property type="entry name" value="Leu-rich_rpt"/>
</dbReference>
<dbReference type="EMBL" id="LR593887">
    <property type="protein sequence ID" value="VTS04997.1"/>
    <property type="molecule type" value="Genomic_DNA"/>
</dbReference>
<dbReference type="RefSeq" id="WP_162658969.1">
    <property type="nucleotide sequence ID" value="NZ_LR593887.1"/>
</dbReference>
<dbReference type="AlphaFoldDB" id="A0A6C2YS63"/>
<dbReference type="KEGG" id="tim:GMBLW1_01450"/>
<dbReference type="InParanoid" id="A0A6C2YS63"/>
<sequence length="243" mass="28471">MISDLERALLANLWLSPDVSHWLIYADWLIEQGQVGYAEIIQNRVERLNNEGLPRNLTDNPPPPRTRARRRPVKTTFPAIRVPELPGWLDYLWSIRLQIGKFLERHFQGEVWSWREQRLHTDAIIALMVCPKMAEIRTLNLRYNRLSDRGIQAIGECPYLQQLRELDLSWNPLGGSIHWLTESPVLQGLEQLNLNYAGLTDVDVDHLLHPANEWSVTYLWLVANPVATLRKTELERKYLVEWR</sequence>
<organism evidence="2">
    <name type="scientific">Tuwongella immobilis</name>
    <dbReference type="NCBI Taxonomy" id="692036"/>
    <lineage>
        <taxon>Bacteria</taxon>
        <taxon>Pseudomonadati</taxon>
        <taxon>Planctomycetota</taxon>
        <taxon>Planctomycetia</taxon>
        <taxon>Gemmatales</taxon>
        <taxon>Gemmataceae</taxon>
        <taxon>Tuwongella</taxon>
    </lineage>
</organism>